<dbReference type="Proteomes" id="UP001370490">
    <property type="component" value="Unassembled WGS sequence"/>
</dbReference>
<evidence type="ECO:0000313" key="4">
    <source>
        <dbReference type="Proteomes" id="UP001370490"/>
    </source>
</evidence>
<feature type="repeat" description="PPR" evidence="2">
    <location>
        <begin position="29"/>
        <end position="63"/>
    </location>
</feature>
<protein>
    <submittedName>
        <fullName evidence="3">Pentatricopeptide repeat</fullName>
    </submittedName>
</protein>
<keyword evidence="1" id="KW-0677">Repeat</keyword>
<keyword evidence="4" id="KW-1185">Reference proteome</keyword>
<proteinExistence type="predicted"/>
<dbReference type="Pfam" id="PF01535">
    <property type="entry name" value="PPR"/>
    <property type="match status" value="2"/>
</dbReference>
<evidence type="ECO:0000313" key="3">
    <source>
        <dbReference type="EMBL" id="KAK6919083.1"/>
    </source>
</evidence>
<dbReference type="InterPro" id="IPR011990">
    <property type="entry name" value="TPR-like_helical_dom_sf"/>
</dbReference>
<organism evidence="3 4">
    <name type="scientific">Dillenia turbinata</name>
    <dbReference type="NCBI Taxonomy" id="194707"/>
    <lineage>
        <taxon>Eukaryota</taxon>
        <taxon>Viridiplantae</taxon>
        <taxon>Streptophyta</taxon>
        <taxon>Embryophyta</taxon>
        <taxon>Tracheophyta</taxon>
        <taxon>Spermatophyta</taxon>
        <taxon>Magnoliopsida</taxon>
        <taxon>eudicotyledons</taxon>
        <taxon>Gunneridae</taxon>
        <taxon>Pentapetalae</taxon>
        <taxon>Dilleniales</taxon>
        <taxon>Dilleniaceae</taxon>
        <taxon>Dillenia</taxon>
    </lineage>
</organism>
<reference evidence="3 4" key="1">
    <citation type="submission" date="2023-12" db="EMBL/GenBank/DDBJ databases">
        <title>A high-quality genome assembly for Dillenia turbinata (Dilleniales).</title>
        <authorList>
            <person name="Chanderbali A."/>
        </authorList>
    </citation>
    <scope>NUCLEOTIDE SEQUENCE [LARGE SCALE GENOMIC DNA]</scope>
    <source>
        <strain evidence="3">LSX21</strain>
        <tissue evidence="3">Leaf</tissue>
    </source>
</reference>
<dbReference type="PANTHER" id="PTHR46862:SF5">
    <property type="entry name" value="OS02G0170000 PROTEIN"/>
    <property type="match status" value="1"/>
</dbReference>
<name>A0AAN8Z3A2_9MAGN</name>
<dbReference type="PROSITE" id="PS51375">
    <property type="entry name" value="PPR"/>
    <property type="match status" value="2"/>
</dbReference>
<gene>
    <name evidence="3" type="ORF">RJ641_017505</name>
</gene>
<evidence type="ECO:0000256" key="1">
    <source>
        <dbReference type="ARBA" id="ARBA00022737"/>
    </source>
</evidence>
<dbReference type="PANTHER" id="PTHR46862">
    <property type="entry name" value="OS07G0661900 PROTEIN"/>
    <property type="match status" value="1"/>
</dbReference>
<dbReference type="InterPro" id="IPR002885">
    <property type="entry name" value="PPR_rpt"/>
</dbReference>
<dbReference type="Gene3D" id="1.25.40.10">
    <property type="entry name" value="Tetratricopeptide repeat domain"/>
    <property type="match status" value="2"/>
</dbReference>
<feature type="repeat" description="PPR" evidence="2">
    <location>
        <begin position="149"/>
        <end position="183"/>
    </location>
</feature>
<dbReference type="AlphaFoldDB" id="A0AAN8Z3A2"/>
<dbReference type="Pfam" id="PF13812">
    <property type="entry name" value="PPR_3"/>
    <property type="match status" value="1"/>
</dbReference>
<comment type="caution">
    <text evidence="3">The sequence shown here is derived from an EMBL/GenBank/DDBJ whole genome shotgun (WGS) entry which is preliminary data.</text>
</comment>
<dbReference type="NCBIfam" id="TIGR00756">
    <property type="entry name" value="PPR"/>
    <property type="match status" value="1"/>
</dbReference>
<dbReference type="EMBL" id="JBAMMX010000022">
    <property type="protein sequence ID" value="KAK6919083.1"/>
    <property type="molecule type" value="Genomic_DNA"/>
</dbReference>
<accession>A0AAN8Z3A2</accession>
<sequence length="241" mass="27186">MMYVYKSMDMLDEAIEVAKEMKQSGLLRDCASFNKIMACYATNGQLGECGELLHEMITRKMLPAEGTFKVLFTVLKKGGFPSEVVKQLNLAYQEGKPFSRQAVITSVFSVLGMHVFSLETSKLFDRAEASFDLLIYNILTYAYGGLEPDIVTYINLVNCYGKAGIVEGVKRIYSQLKYSEMEPSESLFKAVIDAYKNANKRDLAELVNQEMRYALNGQECPESEFEEVEDDISLYHTAITV</sequence>
<evidence type="ECO:0000256" key="2">
    <source>
        <dbReference type="PROSITE-ProRule" id="PRU00708"/>
    </source>
</evidence>